<dbReference type="RefSeq" id="WP_068118244.1">
    <property type="nucleotide sequence ID" value="NZ_CCXJ01000129.1"/>
</dbReference>
<dbReference type="SUPFAM" id="SSF110395">
    <property type="entry name" value="CutC-like"/>
    <property type="match status" value="1"/>
</dbReference>
<dbReference type="PANTHER" id="PTHR12598:SF0">
    <property type="entry name" value="COPPER HOMEOSTASIS PROTEIN CUTC HOMOLOG"/>
    <property type="match status" value="1"/>
</dbReference>
<evidence type="ECO:0000256" key="2">
    <source>
        <dbReference type="ARBA" id="ARBA00019014"/>
    </source>
</evidence>
<dbReference type="Pfam" id="PF03932">
    <property type="entry name" value="CutC"/>
    <property type="match status" value="1"/>
</dbReference>
<evidence type="ECO:0000313" key="3">
    <source>
        <dbReference type="EMBL" id="MDP9822122.1"/>
    </source>
</evidence>
<accession>A0ABT9NPD1</accession>
<dbReference type="InterPro" id="IPR036822">
    <property type="entry name" value="CutC-like_dom_sf"/>
</dbReference>
<evidence type="ECO:0000313" key="4">
    <source>
        <dbReference type="Proteomes" id="UP001240447"/>
    </source>
</evidence>
<dbReference type="EMBL" id="JAUSQM010000001">
    <property type="protein sequence ID" value="MDP9822122.1"/>
    <property type="molecule type" value="Genomic_DNA"/>
</dbReference>
<sequence>MTSGSATTPAPSALLEVAVLGPRDVAGALEGGADRLELAVPTDGVGLSPEPALVSAVCREAEVPVRVVLRLDDSFTTTGGEFARLVGLGDTYVGLGAEGVVFGFLDRDLEVDVDTCLALAEKLQHVPWTFSDAVDAVLEPRRAWRRLTGLPGLDAVKSGGSPQGLDVGYDDLLALAADPDVARVLMPAAGLAAEHVPWFVRVGVRQFHLGPQARPGGSPKAYVDAALVRSWRLLLDDAVAATQR</sequence>
<comment type="similarity">
    <text evidence="1">Belongs to the CutC family.</text>
</comment>
<keyword evidence="4" id="KW-1185">Reference proteome</keyword>
<dbReference type="InterPro" id="IPR005627">
    <property type="entry name" value="CutC-like"/>
</dbReference>
<name>A0ABT9NPD1_9ACTN</name>
<dbReference type="Proteomes" id="UP001240447">
    <property type="component" value="Unassembled WGS sequence"/>
</dbReference>
<proteinExistence type="inferred from homology"/>
<gene>
    <name evidence="3" type="ORF">J2S59_001931</name>
</gene>
<comment type="caution">
    <text evidence="3">The sequence shown here is derived from an EMBL/GenBank/DDBJ whole genome shotgun (WGS) entry which is preliminary data.</text>
</comment>
<dbReference type="PANTHER" id="PTHR12598">
    <property type="entry name" value="COPPER HOMEOSTASIS PROTEIN CUTC"/>
    <property type="match status" value="1"/>
</dbReference>
<organism evidence="3 4">
    <name type="scientific">Nocardioides massiliensis</name>
    <dbReference type="NCBI Taxonomy" id="1325935"/>
    <lineage>
        <taxon>Bacteria</taxon>
        <taxon>Bacillati</taxon>
        <taxon>Actinomycetota</taxon>
        <taxon>Actinomycetes</taxon>
        <taxon>Propionibacteriales</taxon>
        <taxon>Nocardioidaceae</taxon>
        <taxon>Nocardioides</taxon>
    </lineage>
</organism>
<dbReference type="Gene3D" id="3.20.20.380">
    <property type="entry name" value="Copper homeostasis (CutC) domain"/>
    <property type="match status" value="1"/>
</dbReference>
<reference evidence="3 4" key="1">
    <citation type="submission" date="2023-07" db="EMBL/GenBank/DDBJ databases">
        <title>Sequencing the genomes of 1000 actinobacteria strains.</title>
        <authorList>
            <person name="Klenk H.-P."/>
        </authorList>
    </citation>
    <scope>NUCLEOTIDE SEQUENCE [LARGE SCALE GENOMIC DNA]</scope>
    <source>
        <strain evidence="3 4">GD13</strain>
    </source>
</reference>
<evidence type="ECO:0000256" key="1">
    <source>
        <dbReference type="ARBA" id="ARBA00007768"/>
    </source>
</evidence>
<protein>
    <recommendedName>
        <fullName evidence="2">Copper homeostasis protein cutC homolog</fullName>
    </recommendedName>
</protein>